<evidence type="ECO:0000313" key="2">
    <source>
        <dbReference type="Proteomes" id="UP001287356"/>
    </source>
</evidence>
<gene>
    <name evidence="1" type="ORF">B0T24DRAFT_621014</name>
</gene>
<dbReference type="Proteomes" id="UP001287356">
    <property type="component" value="Unassembled WGS sequence"/>
</dbReference>
<evidence type="ECO:0000313" key="1">
    <source>
        <dbReference type="EMBL" id="KAK3377353.1"/>
    </source>
</evidence>
<comment type="caution">
    <text evidence="1">The sequence shown here is derived from an EMBL/GenBank/DDBJ whole genome shotgun (WGS) entry which is preliminary data.</text>
</comment>
<dbReference type="AlphaFoldDB" id="A0AAE0NBM2"/>
<name>A0AAE0NBM2_9PEZI</name>
<keyword evidence="2" id="KW-1185">Reference proteome</keyword>
<sequence>MVWETNADGTPRCDFLTAIHWVRILGVTGWSSQMARLVATLLRCWNRCRLPFRSAPGKKTNRRARSDRSRLGQSTSVRLPHTFSSTTSCVRAWLKRIRTAIYRCGRCSTACQQVLKPSFGGGPRGR</sequence>
<dbReference type="EMBL" id="JAULSN010000003">
    <property type="protein sequence ID" value="KAK3377353.1"/>
    <property type="molecule type" value="Genomic_DNA"/>
</dbReference>
<accession>A0AAE0NBM2</accession>
<protein>
    <submittedName>
        <fullName evidence="1">Uncharacterized protein</fullName>
    </submittedName>
</protein>
<organism evidence="1 2">
    <name type="scientific">Lasiosphaeria ovina</name>
    <dbReference type="NCBI Taxonomy" id="92902"/>
    <lineage>
        <taxon>Eukaryota</taxon>
        <taxon>Fungi</taxon>
        <taxon>Dikarya</taxon>
        <taxon>Ascomycota</taxon>
        <taxon>Pezizomycotina</taxon>
        <taxon>Sordariomycetes</taxon>
        <taxon>Sordariomycetidae</taxon>
        <taxon>Sordariales</taxon>
        <taxon>Lasiosphaeriaceae</taxon>
        <taxon>Lasiosphaeria</taxon>
    </lineage>
</organism>
<proteinExistence type="predicted"/>
<reference evidence="1" key="2">
    <citation type="submission" date="2023-06" db="EMBL/GenBank/DDBJ databases">
        <authorList>
            <consortium name="Lawrence Berkeley National Laboratory"/>
            <person name="Haridas S."/>
            <person name="Hensen N."/>
            <person name="Bonometti L."/>
            <person name="Westerberg I."/>
            <person name="Brannstrom I.O."/>
            <person name="Guillou S."/>
            <person name="Cros-Aarteil S."/>
            <person name="Calhoun S."/>
            <person name="Kuo A."/>
            <person name="Mondo S."/>
            <person name="Pangilinan J."/>
            <person name="Riley R."/>
            <person name="Labutti K."/>
            <person name="Andreopoulos B."/>
            <person name="Lipzen A."/>
            <person name="Chen C."/>
            <person name="Yanf M."/>
            <person name="Daum C."/>
            <person name="Ng V."/>
            <person name="Clum A."/>
            <person name="Steindorff A."/>
            <person name="Ohm R."/>
            <person name="Martin F."/>
            <person name="Silar P."/>
            <person name="Natvig D."/>
            <person name="Lalanne C."/>
            <person name="Gautier V."/>
            <person name="Ament-Velasquez S.L."/>
            <person name="Kruys A."/>
            <person name="Hutchinson M.I."/>
            <person name="Powell A.J."/>
            <person name="Barry K."/>
            <person name="Miller A.N."/>
            <person name="Grigoriev I.V."/>
            <person name="Debuchy R."/>
            <person name="Gladieux P."/>
            <person name="Thoren M.H."/>
            <person name="Johannesson H."/>
        </authorList>
    </citation>
    <scope>NUCLEOTIDE SEQUENCE</scope>
    <source>
        <strain evidence="1">CBS 958.72</strain>
    </source>
</reference>
<reference evidence="1" key="1">
    <citation type="journal article" date="2023" name="Mol. Phylogenet. Evol.">
        <title>Genome-scale phylogeny and comparative genomics of the fungal order Sordariales.</title>
        <authorList>
            <person name="Hensen N."/>
            <person name="Bonometti L."/>
            <person name="Westerberg I."/>
            <person name="Brannstrom I.O."/>
            <person name="Guillou S."/>
            <person name="Cros-Aarteil S."/>
            <person name="Calhoun S."/>
            <person name="Haridas S."/>
            <person name="Kuo A."/>
            <person name="Mondo S."/>
            <person name="Pangilinan J."/>
            <person name="Riley R."/>
            <person name="LaButti K."/>
            <person name="Andreopoulos B."/>
            <person name="Lipzen A."/>
            <person name="Chen C."/>
            <person name="Yan M."/>
            <person name="Daum C."/>
            <person name="Ng V."/>
            <person name="Clum A."/>
            <person name="Steindorff A."/>
            <person name="Ohm R.A."/>
            <person name="Martin F."/>
            <person name="Silar P."/>
            <person name="Natvig D.O."/>
            <person name="Lalanne C."/>
            <person name="Gautier V."/>
            <person name="Ament-Velasquez S.L."/>
            <person name="Kruys A."/>
            <person name="Hutchinson M.I."/>
            <person name="Powell A.J."/>
            <person name="Barry K."/>
            <person name="Miller A.N."/>
            <person name="Grigoriev I.V."/>
            <person name="Debuchy R."/>
            <person name="Gladieux P."/>
            <person name="Hiltunen Thoren M."/>
            <person name="Johannesson H."/>
        </authorList>
    </citation>
    <scope>NUCLEOTIDE SEQUENCE</scope>
    <source>
        <strain evidence="1">CBS 958.72</strain>
    </source>
</reference>